<keyword evidence="1" id="KW-0732">Signal</keyword>
<proteinExistence type="predicted"/>
<gene>
    <name evidence="2" type="ORF">L3X38_034261</name>
</gene>
<name>A0AAD4VJZ6_PRUDU</name>
<dbReference type="EMBL" id="JAJFAZ020000006">
    <property type="protein sequence ID" value="KAI5325187.1"/>
    <property type="molecule type" value="Genomic_DNA"/>
</dbReference>
<evidence type="ECO:0000256" key="1">
    <source>
        <dbReference type="SAM" id="SignalP"/>
    </source>
</evidence>
<feature type="chain" id="PRO_5041954020" evidence="1">
    <location>
        <begin position="18"/>
        <end position="103"/>
    </location>
</feature>
<sequence length="103" mass="11131">MLLLPLLSSRLFLLVCSQSNPTPKIRSLTSLMFIKFDSISSLTEIVGNHIFPRSVTDAVVGEAATVLHQVVVVGHSAFGFNGRDSKPVGCTFWLEAGQTPSKD</sequence>
<dbReference type="AlphaFoldDB" id="A0AAD4VJZ6"/>
<evidence type="ECO:0000313" key="3">
    <source>
        <dbReference type="Proteomes" id="UP001054821"/>
    </source>
</evidence>
<accession>A0AAD4VJZ6</accession>
<organism evidence="2 3">
    <name type="scientific">Prunus dulcis</name>
    <name type="common">Almond</name>
    <name type="synonym">Amygdalus dulcis</name>
    <dbReference type="NCBI Taxonomy" id="3755"/>
    <lineage>
        <taxon>Eukaryota</taxon>
        <taxon>Viridiplantae</taxon>
        <taxon>Streptophyta</taxon>
        <taxon>Embryophyta</taxon>
        <taxon>Tracheophyta</taxon>
        <taxon>Spermatophyta</taxon>
        <taxon>Magnoliopsida</taxon>
        <taxon>eudicotyledons</taxon>
        <taxon>Gunneridae</taxon>
        <taxon>Pentapetalae</taxon>
        <taxon>rosids</taxon>
        <taxon>fabids</taxon>
        <taxon>Rosales</taxon>
        <taxon>Rosaceae</taxon>
        <taxon>Amygdaloideae</taxon>
        <taxon>Amygdaleae</taxon>
        <taxon>Prunus</taxon>
    </lineage>
</organism>
<reference evidence="2 3" key="1">
    <citation type="journal article" date="2022" name="G3 (Bethesda)">
        <title>Whole-genome sequence and methylome profiling of the almond [Prunus dulcis (Mill.) D.A. Webb] cultivar 'Nonpareil'.</title>
        <authorList>
            <person name="D'Amico-Willman K.M."/>
            <person name="Ouma W.Z."/>
            <person name="Meulia T."/>
            <person name="Sideli G.M."/>
            <person name="Gradziel T.M."/>
            <person name="Fresnedo-Ramirez J."/>
        </authorList>
    </citation>
    <scope>NUCLEOTIDE SEQUENCE [LARGE SCALE GENOMIC DNA]</scope>
    <source>
        <strain evidence="2">Clone GOH B32 T37-40</strain>
    </source>
</reference>
<feature type="signal peptide" evidence="1">
    <location>
        <begin position="1"/>
        <end position="17"/>
    </location>
</feature>
<evidence type="ECO:0000313" key="2">
    <source>
        <dbReference type="EMBL" id="KAI5325187.1"/>
    </source>
</evidence>
<protein>
    <submittedName>
        <fullName evidence="2">Uncharacterized protein</fullName>
    </submittedName>
</protein>
<comment type="caution">
    <text evidence="2">The sequence shown here is derived from an EMBL/GenBank/DDBJ whole genome shotgun (WGS) entry which is preliminary data.</text>
</comment>
<dbReference type="Proteomes" id="UP001054821">
    <property type="component" value="Chromosome 6"/>
</dbReference>
<keyword evidence="3" id="KW-1185">Reference proteome</keyword>